<accession>A0A448DXC6</accession>
<organism evidence="2 3">
    <name type="scientific">Pseudomonas fluorescens</name>
    <dbReference type="NCBI Taxonomy" id="294"/>
    <lineage>
        <taxon>Bacteria</taxon>
        <taxon>Pseudomonadati</taxon>
        <taxon>Pseudomonadota</taxon>
        <taxon>Gammaproteobacteria</taxon>
        <taxon>Pseudomonadales</taxon>
        <taxon>Pseudomonadaceae</taxon>
        <taxon>Pseudomonas</taxon>
    </lineage>
</organism>
<evidence type="ECO:0000313" key="2">
    <source>
        <dbReference type="EMBL" id="VEF11400.1"/>
    </source>
</evidence>
<dbReference type="RefSeq" id="WP_126363887.1">
    <property type="nucleotide sequence ID" value="NZ_LR134318.1"/>
</dbReference>
<gene>
    <name evidence="2" type="ORF">NCTC9428_03019</name>
</gene>
<name>A0A448DXC6_PSEFL</name>
<feature type="signal peptide" evidence="1">
    <location>
        <begin position="1"/>
        <end position="19"/>
    </location>
</feature>
<feature type="chain" id="PRO_5019081687" evidence="1">
    <location>
        <begin position="20"/>
        <end position="150"/>
    </location>
</feature>
<dbReference type="Proteomes" id="UP000281909">
    <property type="component" value="Chromosome"/>
</dbReference>
<dbReference type="EMBL" id="LR134318">
    <property type="protein sequence ID" value="VEF11400.1"/>
    <property type="molecule type" value="Genomic_DNA"/>
</dbReference>
<reference evidence="2 3" key="1">
    <citation type="submission" date="2018-12" db="EMBL/GenBank/DDBJ databases">
        <authorList>
            <consortium name="Pathogen Informatics"/>
        </authorList>
    </citation>
    <scope>NUCLEOTIDE SEQUENCE [LARGE SCALE GENOMIC DNA]</scope>
    <source>
        <strain evidence="2 3">NCTC9428</strain>
    </source>
</reference>
<evidence type="ECO:0000256" key="1">
    <source>
        <dbReference type="SAM" id="SignalP"/>
    </source>
</evidence>
<proteinExistence type="predicted"/>
<sequence>MNKAAFAILISLVSVSATAATNEWQTGWGQGKTEFYVGDEAKSYLNFACDENDEMSPVSGSATIAGKEFYSHNDKGGFDVIVDGVEYSNPFYVECNACSGNFPEFWTAMRKAKTIELKAEGLSSQIPAKGLSKLTKPYNSKENPCGTGAW</sequence>
<protein>
    <submittedName>
        <fullName evidence="2">Uncharacterized protein</fullName>
    </submittedName>
</protein>
<dbReference type="AlphaFoldDB" id="A0A448DXC6"/>
<keyword evidence="1" id="KW-0732">Signal</keyword>
<dbReference type="OrthoDB" id="6458069at2"/>
<evidence type="ECO:0000313" key="3">
    <source>
        <dbReference type="Proteomes" id="UP000281909"/>
    </source>
</evidence>